<reference evidence="1 2" key="1">
    <citation type="submission" date="2013-11" db="EMBL/GenBank/DDBJ databases">
        <authorList>
            <person name="Awa H."/>
            <person name="Bernal J.T."/>
            <person name="Coelho R.E."/>
            <person name="Culpepper S.C."/>
            <person name="Devaraju V.S."/>
            <person name="Higgins R.T."/>
            <person name="Husein A.J."/>
            <person name="Johnston E.M."/>
            <person name="Jung J.A."/>
            <person name="Kanani-Hendijani T.A."/>
            <person name="Knapp R.E."/>
            <person name="Lepiocha N."/>
            <person name="McCarter A.J."/>
            <person name="Merlau P.R."/>
            <person name="Monfared M.S."/>
            <person name="Olney H.P."/>
            <person name="Pineda M.R."/>
            <person name="Pizzini S.E."/>
            <person name="Roberson D.J."/>
            <person name="Rodriguez J."/>
            <person name="Simpson N.A."/>
            <person name="Stevens S.C."/>
            <person name="Stroub-Tahmassi C.A."/>
            <person name="Syed N."/>
            <person name="Torres S.E."/>
            <person name="Townsend C.W."/>
            <person name="White X.E."/>
            <person name="Willette C.E."/>
            <person name="Deming K.E."/>
            <person name="Simon S.E."/>
            <person name="Benjamin R.C."/>
            <person name="Hughes L.E."/>
            <person name="Hale R.H."/>
            <person name="Lamson-Kim T."/>
            <person name="Visi D.H."/>
            <person name="Allen M.S."/>
            <person name="Bradley K.W."/>
            <person name="Clarke D.Q."/>
            <person name="Lewis M.F."/>
            <person name="Barker L.P."/>
            <person name="Bailey C."/>
            <person name="Asai D.J."/>
            <person name="Garber M.L."/>
            <person name="Bowman C.A."/>
            <person name="Russell D.A."/>
            <person name="Pope W.H."/>
            <person name="Jacobs-Sera D."/>
            <person name="Hendrix R.W."/>
            <person name="Hatfull G.F."/>
        </authorList>
    </citation>
    <scope>NUCLEOTIDE SEQUENCE [LARGE SCALE GENOMIC DNA]</scope>
</reference>
<proteinExistence type="predicted"/>
<dbReference type="Proteomes" id="UP000019119">
    <property type="component" value="Segment"/>
</dbReference>
<dbReference type="GeneID" id="18502836"/>
<organism evidence="1 2">
    <name type="scientific">Mycobacterium phage EagleEye</name>
    <dbReference type="NCBI Taxonomy" id="1429759"/>
    <lineage>
        <taxon>Viruses</taxon>
        <taxon>Duplodnaviria</taxon>
        <taxon>Heunggongvirae</taxon>
        <taxon>Uroviricota</taxon>
        <taxon>Caudoviricetes</taxon>
        <taxon>Eagleeyevirus</taxon>
        <taxon>Eagleeyevirus eagleeye</taxon>
    </lineage>
</organism>
<evidence type="ECO:0000313" key="1">
    <source>
        <dbReference type="EMBL" id="AHG23854.1"/>
    </source>
</evidence>
<keyword evidence="2" id="KW-1185">Reference proteome</keyword>
<sequence length="43" mass="4859">MTLYEQIRAILRRNVADSCPNCEPDVAAEELHALVIELYGPPF</sequence>
<protein>
    <submittedName>
        <fullName evidence="1">Uncharacterized protein</fullName>
    </submittedName>
</protein>
<dbReference type="Pfam" id="PF25715">
    <property type="entry name" value="Mycobacteriophage_Gp67"/>
    <property type="match status" value="1"/>
</dbReference>
<name>W0LMT1_9CAUD</name>
<evidence type="ECO:0000313" key="2">
    <source>
        <dbReference type="Proteomes" id="UP000019119"/>
    </source>
</evidence>
<dbReference type="RefSeq" id="YP_009005816.1">
    <property type="nucleotide sequence ID" value="NC_023564.1"/>
</dbReference>
<accession>W0LMT1</accession>
<dbReference type="InterPro" id="IPR057900">
    <property type="entry name" value="Gp67_L5"/>
</dbReference>
<dbReference type="OrthoDB" id="28952at10239"/>
<gene>
    <name evidence="1" type="primary">74</name>
    <name evidence="1" type="ORF">PBI_EAGLEEYE_74</name>
</gene>
<dbReference type="KEGG" id="vg:18502836"/>
<dbReference type="EMBL" id="KF861510">
    <property type="protein sequence ID" value="AHG23854.1"/>
    <property type="molecule type" value="Genomic_DNA"/>
</dbReference>